<dbReference type="Proteomes" id="UP001164459">
    <property type="component" value="Chromosome"/>
</dbReference>
<feature type="chain" id="PRO_5046840933" description="DUF1579 domain-containing protein" evidence="1">
    <location>
        <begin position="24"/>
        <end position="207"/>
    </location>
</feature>
<protein>
    <recommendedName>
        <fullName evidence="4">DUF1579 domain-containing protein</fullName>
    </recommendedName>
</protein>
<evidence type="ECO:0000313" key="3">
    <source>
        <dbReference type="Proteomes" id="UP001164459"/>
    </source>
</evidence>
<accession>A0ABY7HBS1</accession>
<evidence type="ECO:0008006" key="4">
    <source>
        <dbReference type="Google" id="ProtNLM"/>
    </source>
</evidence>
<proteinExistence type="predicted"/>
<keyword evidence="1" id="KW-0732">Signal</keyword>
<organism evidence="2 3">
    <name type="scientific">Nannocystis punicea</name>
    <dbReference type="NCBI Taxonomy" id="2995304"/>
    <lineage>
        <taxon>Bacteria</taxon>
        <taxon>Pseudomonadati</taxon>
        <taxon>Myxococcota</taxon>
        <taxon>Polyangia</taxon>
        <taxon>Nannocystales</taxon>
        <taxon>Nannocystaceae</taxon>
        <taxon>Nannocystis</taxon>
    </lineage>
</organism>
<sequence>MRIPRPLLLLVVCGAACARPAQSGTDAPVNAPALPPDYTTARTGDVHDFDYFAGGWTTAQRRLKARGVGSDEWEEFPATLCMTPYLGGMATVDELHFPTKGWAGLTLRTFDLARRQWSIYWVSSETGLLGTPVVGGFEGDRGEFYGPDEDGGRPVAVRYRWTKLDADHARWEQAFSYDGRAWETNWTAEFTRADPAAVCEAGRPRRQ</sequence>
<name>A0ABY7HBS1_9BACT</name>
<evidence type="ECO:0000313" key="2">
    <source>
        <dbReference type="EMBL" id="WAS96719.1"/>
    </source>
</evidence>
<dbReference type="EMBL" id="CP114040">
    <property type="protein sequence ID" value="WAS96719.1"/>
    <property type="molecule type" value="Genomic_DNA"/>
</dbReference>
<dbReference type="RefSeq" id="WP_269039083.1">
    <property type="nucleotide sequence ID" value="NZ_CP114040.1"/>
</dbReference>
<reference evidence="2" key="1">
    <citation type="submission" date="2022-11" db="EMBL/GenBank/DDBJ databases">
        <title>Minimal conservation of predation-associated metabolite biosynthetic gene clusters underscores biosynthetic potential of Myxococcota including descriptions for ten novel species: Archangium lansinium sp. nov., Myxococcus landrumus sp. nov., Nannocystis bai.</title>
        <authorList>
            <person name="Ahearne A."/>
            <person name="Stevens C."/>
            <person name="Dowd S."/>
        </authorList>
    </citation>
    <scope>NUCLEOTIDE SEQUENCE</scope>
    <source>
        <strain evidence="2">Fl3</strain>
    </source>
</reference>
<evidence type="ECO:0000256" key="1">
    <source>
        <dbReference type="SAM" id="SignalP"/>
    </source>
</evidence>
<gene>
    <name evidence="2" type="ORF">O0S08_11265</name>
</gene>
<keyword evidence="3" id="KW-1185">Reference proteome</keyword>
<feature type="signal peptide" evidence="1">
    <location>
        <begin position="1"/>
        <end position="23"/>
    </location>
</feature>